<reference evidence="1 2" key="1">
    <citation type="journal article" date="2020" name="ISME J.">
        <title>Comparative genomics reveals insights into cyanobacterial evolution and habitat adaptation.</title>
        <authorList>
            <person name="Chen M.Y."/>
            <person name="Teng W.K."/>
            <person name="Zhao L."/>
            <person name="Hu C.X."/>
            <person name="Zhou Y.K."/>
            <person name="Han B.P."/>
            <person name="Song L.R."/>
            <person name="Shu W.S."/>
        </authorList>
    </citation>
    <scope>NUCLEOTIDE SEQUENCE [LARGE SCALE GENOMIC DNA]</scope>
    <source>
        <strain evidence="1 2">FACHB-838</strain>
    </source>
</reference>
<comment type="caution">
    <text evidence="1">The sequence shown here is derived from an EMBL/GenBank/DDBJ whole genome shotgun (WGS) entry which is preliminary data.</text>
</comment>
<organism evidence="1 2">
    <name type="scientific">Nostoc flagelliforme FACHB-838</name>
    <dbReference type="NCBI Taxonomy" id="2692904"/>
    <lineage>
        <taxon>Bacteria</taxon>
        <taxon>Bacillati</taxon>
        <taxon>Cyanobacteriota</taxon>
        <taxon>Cyanophyceae</taxon>
        <taxon>Nostocales</taxon>
        <taxon>Nostocaceae</taxon>
        <taxon>Nostoc</taxon>
    </lineage>
</organism>
<dbReference type="EMBL" id="JACJSI010000187">
    <property type="protein sequence ID" value="MBD2534706.1"/>
    <property type="molecule type" value="Genomic_DNA"/>
</dbReference>
<gene>
    <name evidence="1" type="ORF">H6G97_36650</name>
</gene>
<evidence type="ECO:0000313" key="2">
    <source>
        <dbReference type="Proteomes" id="UP000623440"/>
    </source>
</evidence>
<dbReference type="Proteomes" id="UP000623440">
    <property type="component" value="Unassembled WGS sequence"/>
</dbReference>
<accession>A0ABR8DZ57</accession>
<protein>
    <submittedName>
        <fullName evidence="1">Uncharacterized protein</fullName>
    </submittedName>
</protein>
<proteinExistence type="predicted"/>
<evidence type="ECO:0000313" key="1">
    <source>
        <dbReference type="EMBL" id="MBD2534706.1"/>
    </source>
</evidence>
<keyword evidence="2" id="KW-1185">Reference proteome</keyword>
<name>A0ABR8DZ57_9NOSO</name>
<sequence length="165" mass="18101">MREVVERSSLTLPEASLPELWGGEVGLVTDQMSTNRTQNDSKLAQLSNGIGQPDTLTTTILVETYYTRTPTESITLQTSSNNGTATQITVLAREQPTVKPLSTGNGSTITPVKSTTKHLTIPKLLGGVKSYDYLPPGWKNVEAIAYINRTFTKILYRVIHIKGYC</sequence>